<protein>
    <recommendedName>
        <fullName evidence="4">DUF3352 domain-containing protein</fullName>
    </recommendedName>
</protein>
<sequence length="588" mass="61951">MQLASLRTVALLSACVLASQTASAAGILDQLPADATGFVAIHDLAATSAKIERVTAIFKELTPGPIPPPLAIAQGVTGIGPGLDESGDAILALMPGDDAPLPPRPLLLLPVSDYAAFAESIGGDATGEVCRVTLAGEEVLLAKRGDFAAIMNVEHRDDLEKILAASPTPIAELAPLEAWLATTDVSAGLTRSGVERLIALSRRSTSDFRQQMEANFADPALSEMMNDMRRNIELADKALEFLGAEVKAGAVGLTIDEATNVRLAKRVIFAAKDGESKIPTAEPLNKSPLSGLATAPYVIGGSGPIPTGYGDRLAALSRQLLQNLPQGRGYTGFEEEDWQQLEKSYRQMMKGLKSIGFVLYEGQKTDGVFSNYYFTYEVEDSQAYLKQFRESMEINNELMAKAANDLLLEYELKDITIADKPALEAVADVVAAGADPNVAMVEPMLKAMFGADGKVRMYAVAVDADTVLMAVAPEAAVAKAVEAAASGAKGLAEDASIGVTAKLLDPQAPWTAFVNPAGAISWGKRFIAATTMAFGVGDAEPKTPAFPATPPLGFSVNFTENQLQSEVVAPVGFLEAVATYAKTLTKGE</sequence>
<evidence type="ECO:0000313" key="2">
    <source>
        <dbReference type="EMBL" id="BBO33483.1"/>
    </source>
</evidence>
<evidence type="ECO:0000256" key="1">
    <source>
        <dbReference type="SAM" id="SignalP"/>
    </source>
</evidence>
<dbReference type="EMBL" id="AP021861">
    <property type="protein sequence ID" value="BBO33483.1"/>
    <property type="molecule type" value="Genomic_DNA"/>
</dbReference>
<organism evidence="2 3">
    <name type="scientific">Lacipirellula parvula</name>
    <dbReference type="NCBI Taxonomy" id="2650471"/>
    <lineage>
        <taxon>Bacteria</taxon>
        <taxon>Pseudomonadati</taxon>
        <taxon>Planctomycetota</taxon>
        <taxon>Planctomycetia</taxon>
        <taxon>Pirellulales</taxon>
        <taxon>Lacipirellulaceae</taxon>
        <taxon>Lacipirellula</taxon>
    </lineage>
</organism>
<feature type="signal peptide" evidence="1">
    <location>
        <begin position="1"/>
        <end position="24"/>
    </location>
</feature>
<dbReference type="Proteomes" id="UP000326837">
    <property type="component" value="Chromosome"/>
</dbReference>
<name>A0A5K7XGX2_9BACT</name>
<dbReference type="RefSeq" id="WP_152099237.1">
    <property type="nucleotide sequence ID" value="NZ_AP021861.1"/>
</dbReference>
<feature type="chain" id="PRO_5025008494" description="DUF3352 domain-containing protein" evidence="1">
    <location>
        <begin position="25"/>
        <end position="588"/>
    </location>
</feature>
<keyword evidence="1" id="KW-0732">Signal</keyword>
<accession>A0A5K7XGX2</accession>
<gene>
    <name evidence="2" type="ORF">PLANPX_3095</name>
</gene>
<dbReference type="KEGG" id="lpav:PLANPX_3095"/>
<evidence type="ECO:0008006" key="4">
    <source>
        <dbReference type="Google" id="ProtNLM"/>
    </source>
</evidence>
<dbReference type="AlphaFoldDB" id="A0A5K7XGX2"/>
<reference evidence="3" key="1">
    <citation type="submission" date="2019-10" db="EMBL/GenBank/DDBJ databases">
        <title>Lacipirellula parvula gen. nov., sp. nov., representing a lineage of planctomycetes widespread in freshwater anoxic habitats, and description of the family Lacipirellulaceae.</title>
        <authorList>
            <person name="Dedysh S.N."/>
            <person name="Kulichevskaya I.S."/>
            <person name="Beletsky A.V."/>
            <person name="Rakitin A.L."/>
            <person name="Mardanov A.V."/>
            <person name="Ivanova A.A."/>
            <person name="Saltykova V.X."/>
            <person name="Rijpstra W.I.C."/>
            <person name="Sinninghe Damste J.S."/>
            <person name="Ravin N.V."/>
        </authorList>
    </citation>
    <scope>NUCLEOTIDE SEQUENCE [LARGE SCALE GENOMIC DNA]</scope>
    <source>
        <strain evidence="3">PX69</strain>
    </source>
</reference>
<keyword evidence="3" id="KW-1185">Reference proteome</keyword>
<evidence type="ECO:0000313" key="3">
    <source>
        <dbReference type="Proteomes" id="UP000326837"/>
    </source>
</evidence>
<proteinExistence type="predicted"/>